<dbReference type="GO" id="GO:0004536">
    <property type="term" value="F:DNA nuclease activity"/>
    <property type="evidence" value="ECO:0007669"/>
    <property type="project" value="InterPro"/>
</dbReference>
<dbReference type="GO" id="GO:0005829">
    <property type="term" value="C:cytosol"/>
    <property type="evidence" value="ECO:0007669"/>
    <property type="project" value="TreeGrafter"/>
</dbReference>
<dbReference type="PROSITE" id="PS01090">
    <property type="entry name" value="TATD_2"/>
    <property type="match status" value="1"/>
</dbReference>
<dbReference type="InterPro" id="IPR015991">
    <property type="entry name" value="TatD/YcfH-like"/>
</dbReference>
<dbReference type="PIRSF" id="PIRSF005902">
    <property type="entry name" value="DNase_TatD"/>
    <property type="match status" value="1"/>
</dbReference>
<feature type="binding site" evidence="3">
    <location>
        <position position="20"/>
    </location>
    <ligand>
        <name>a divalent metal cation</name>
        <dbReference type="ChEBI" id="CHEBI:60240"/>
        <label>1</label>
    </ligand>
</feature>
<dbReference type="PANTHER" id="PTHR46124:SF2">
    <property type="entry name" value="D-AMINOACYL-TRNA DEACYLASE"/>
    <property type="match status" value="1"/>
</dbReference>
<reference evidence="5" key="1">
    <citation type="submission" date="2017-09" db="EMBL/GenBank/DDBJ databases">
        <title>Depth-based differentiation of microbial function through sediment-hosted aquifers and enrichment of novel symbionts in the deep terrestrial subsurface.</title>
        <authorList>
            <person name="Probst A.J."/>
            <person name="Ladd B."/>
            <person name="Jarett J.K."/>
            <person name="Geller-Mcgrath D.E."/>
            <person name="Sieber C.M.K."/>
            <person name="Emerson J.B."/>
            <person name="Anantharaman K."/>
            <person name="Thomas B.C."/>
            <person name="Malmstrom R."/>
            <person name="Stieglmeier M."/>
            <person name="Klingl A."/>
            <person name="Woyke T."/>
            <person name="Ryan C.M."/>
            <person name="Banfield J.F."/>
        </authorList>
    </citation>
    <scope>NUCLEOTIDE SEQUENCE [LARGE SCALE GENOMIC DNA]</scope>
</reference>
<dbReference type="GO" id="GO:0046872">
    <property type="term" value="F:metal ion binding"/>
    <property type="evidence" value="ECO:0007669"/>
    <property type="project" value="UniProtKB-KW"/>
</dbReference>
<dbReference type="SUPFAM" id="SSF51556">
    <property type="entry name" value="Metallo-dependent hydrolases"/>
    <property type="match status" value="1"/>
</dbReference>
<proteinExistence type="predicted"/>
<name>A0A2H0WLX3_9BACT</name>
<keyword evidence="2 4" id="KW-0378">Hydrolase</keyword>
<evidence type="ECO:0000256" key="2">
    <source>
        <dbReference type="ARBA" id="ARBA00022801"/>
    </source>
</evidence>
<feature type="binding site" evidence="3">
    <location>
        <position position="174"/>
    </location>
    <ligand>
        <name>a divalent metal cation</name>
        <dbReference type="ChEBI" id="CHEBI:60240"/>
        <label>2</label>
    </ligand>
</feature>
<feature type="binding site" evidence="3">
    <location>
        <position position="22"/>
    </location>
    <ligand>
        <name>a divalent metal cation</name>
        <dbReference type="ChEBI" id="CHEBI:60240"/>
        <label>1</label>
    </ligand>
</feature>
<evidence type="ECO:0000256" key="1">
    <source>
        <dbReference type="ARBA" id="ARBA00022723"/>
    </source>
</evidence>
<dbReference type="EMBL" id="PEZL01000008">
    <property type="protein sequence ID" value="PIS13656.1"/>
    <property type="molecule type" value="Genomic_DNA"/>
</dbReference>
<sequence>MLLKEKEYENMQEPKLIDIHCHLDFPDFNQDRDEVIKRTLDAGVWFINIGVDLETSQKSIELAEKYDGVWLAVGLHPTDRAGGEFDLEKYRELARHPKVVAIGECGLDYYRNQEARNPKSKIRNKQIKIFKQQIELALEVGKPLMIHCRDAHDEVLDIVSSFKLHASRLCGDIHFFSGTWEQAQKYLEMGFSLSFDGPITFSDNYDETIKNMPFDKIMAETDSPFAAPAPYRGKRNEPLYVKEVVKKIAAVRGVSFEEAAEQTTKNAINFFGLE</sequence>
<dbReference type="InterPro" id="IPR018228">
    <property type="entry name" value="DNase_TatD-rel_CS"/>
</dbReference>
<gene>
    <name evidence="4" type="ORF">COT67_00580</name>
</gene>
<dbReference type="InterPro" id="IPR001130">
    <property type="entry name" value="TatD-like"/>
</dbReference>
<dbReference type="CDD" id="cd01310">
    <property type="entry name" value="TatD_DNAse"/>
    <property type="match status" value="1"/>
</dbReference>
<organism evidence="4 5">
    <name type="scientific">Candidatus Tagabacteria bacterium CG09_land_8_20_14_0_10_41_14</name>
    <dbReference type="NCBI Taxonomy" id="1975021"/>
    <lineage>
        <taxon>Bacteria</taxon>
        <taxon>Candidatus Tagaibacteriota</taxon>
    </lineage>
</organism>
<accession>A0A2H0WLX3</accession>
<feature type="binding site" evidence="3">
    <location>
        <position position="147"/>
    </location>
    <ligand>
        <name>a divalent metal cation</name>
        <dbReference type="ChEBI" id="CHEBI:60240"/>
        <label>2</label>
    </ligand>
</feature>
<dbReference type="GO" id="GO:0016788">
    <property type="term" value="F:hydrolase activity, acting on ester bonds"/>
    <property type="evidence" value="ECO:0007669"/>
    <property type="project" value="InterPro"/>
</dbReference>
<dbReference type="FunFam" id="3.20.20.140:FF:000005">
    <property type="entry name" value="TatD family hydrolase"/>
    <property type="match status" value="1"/>
</dbReference>
<dbReference type="Pfam" id="PF01026">
    <property type="entry name" value="TatD_DNase"/>
    <property type="match status" value="1"/>
</dbReference>
<dbReference type="InterPro" id="IPR032466">
    <property type="entry name" value="Metal_Hydrolase"/>
</dbReference>
<protein>
    <submittedName>
        <fullName evidence="4">Hydrolase TatD</fullName>
    </submittedName>
</protein>
<dbReference type="AlphaFoldDB" id="A0A2H0WLX3"/>
<comment type="caution">
    <text evidence="4">The sequence shown here is derived from an EMBL/GenBank/DDBJ whole genome shotgun (WGS) entry which is preliminary data.</text>
</comment>
<evidence type="ECO:0000313" key="4">
    <source>
        <dbReference type="EMBL" id="PIS13656.1"/>
    </source>
</evidence>
<dbReference type="PANTHER" id="PTHR46124">
    <property type="entry name" value="D-AMINOACYL-TRNA DEACYLASE"/>
    <property type="match status" value="1"/>
</dbReference>
<dbReference type="Proteomes" id="UP000230353">
    <property type="component" value="Unassembled WGS sequence"/>
</dbReference>
<evidence type="ECO:0000256" key="3">
    <source>
        <dbReference type="PIRSR" id="PIRSR005902-1"/>
    </source>
</evidence>
<feature type="binding site" evidence="3">
    <location>
        <position position="222"/>
    </location>
    <ligand>
        <name>a divalent metal cation</name>
        <dbReference type="ChEBI" id="CHEBI:60240"/>
        <label>1</label>
    </ligand>
</feature>
<keyword evidence="1 3" id="KW-0479">Metal-binding</keyword>
<dbReference type="Gene3D" id="3.20.20.140">
    <property type="entry name" value="Metal-dependent hydrolases"/>
    <property type="match status" value="1"/>
</dbReference>
<dbReference type="NCBIfam" id="TIGR00010">
    <property type="entry name" value="YchF/TatD family DNA exonuclease"/>
    <property type="match status" value="1"/>
</dbReference>
<evidence type="ECO:0000313" key="5">
    <source>
        <dbReference type="Proteomes" id="UP000230353"/>
    </source>
</evidence>
<feature type="binding site" evidence="3">
    <location>
        <position position="104"/>
    </location>
    <ligand>
        <name>a divalent metal cation</name>
        <dbReference type="ChEBI" id="CHEBI:60240"/>
        <label>1</label>
    </ligand>
</feature>